<reference evidence="2 3" key="1">
    <citation type="submission" date="2019-11" db="EMBL/GenBank/DDBJ databases">
        <authorList>
            <person name="Im W.T."/>
        </authorList>
    </citation>
    <scope>NUCLEOTIDE SEQUENCE [LARGE SCALE GENOMIC DNA]</scope>
    <source>
        <strain evidence="2 3">SB-02</strain>
    </source>
</reference>
<keyword evidence="1" id="KW-0732">Signal</keyword>
<dbReference type="InterPro" id="IPR019613">
    <property type="entry name" value="DUF4198"/>
</dbReference>
<dbReference type="Proteomes" id="UP000426027">
    <property type="component" value="Chromosome"/>
</dbReference>
<evidence type="ECO:0000256" key="1">
    <source>
        <dbReference type="SAM" id="SignalP"/>
    </source>
</evidence>
<feature type="signal peptide" evidence="1">
    <location>
        <begin position="1"/>
        <end position="23"/>
    </location>
</feature>
<dbReference type="KEGG" id="fls:GLV81_09390"/>
<dbReference type="Pfam" id="PF10670">
    <property type="entry name" value="DUF4198"/>
    <property type="match status" value="1"/>
</dbReference>
<proteinExistence type="predicted"/>
<dbReference type="EMBL" id="CP046566">
    <property type="protein sequence ID" value="QGW28282.1"/>
    <property type="molecule type" value="Genomic_DNA"/>
</dbReference>
<accession>A0A6I6GMX3</accession>
<organism evidence="2 3">
    <name type="scientific">Phnomibacter ginsenosidimutans</name>
    <dbReference type="NCBI Taxonomy" id="2676868"/>
    <lineage>
        <taxon>Bacteria</taxon>
        <taxon>Pseudomonadati</taxon>
        <taxon>Bacteroidota</taxon>
        <taxon>Chitinophagia</taxon>
        <taxon>Chitinophagales</taxon>
        <taxon>Chitinophagaceae</taxon>
        <taxon>Phnomibacter</taxon>
    </lineage>
</organism>
<dbReference type="AlphaFoldDB" id="A0A6I6GMX3"/>
<evidence type="ECO:0000313" key="3">
    <source>
        <dbReference type="Proteomes" id="UP000426027"/>
    </source>
</evidence>
<feature type="chain" id="PRO_5026248531" evidence="1">
    <location>
        <begin position="24"/>
        <end position="266"/>
    </location>
</feature>
<evidence type="ECO:0000313" key="2">
    <source>
        <dbReference type="EMBL" id="QGW28282.1"/>
    </source>
</evidence>
<protein>
    <submittedName>
        <fullName evidence="2">DUF4198 domain-containing protein</fullName>
    </submittedName>
</protein>
<name>A0A6I6GMX3_9BACT</name>
<keyword evidence="3" id="KW-1185">Reference proteome</keyword>
<gene>
    <name evidence="2" type="ORF">GLV81_09390</name>
</gene>
<sequence length="266" mass="30089">MRSMKKILLSVFAFVLFSSVGFAHEFWLDPVSFFSKNACVRFRVGEHFSGNNWSGNFEKVRLLEVLNHTDRSTSNAQQMLPNPGDSLQFSLPFTGTQLLVYNGSNSYIELPASEFNAYLQDDGLTDIAAWRKANGQDTARSREYYQRSVKTLLQNGTQLTPCNYPTELPLDIVPLQHPYSLTKAGSISFQVYFQQRLLKQALIRTWHISSSGKLTAGSIAMTDGSFTLPVTPDGKWMVSLVKMVPNNADDKADWQSYWGSFTWGYY</sequence>